<feature type="binding site" evidence="3">
    <location>
        <begin position="13"/>
        <end position="20"/>
    </location>
    <ligand>
        <name>ATP</name>
        <dbReference type="ChEBI" id="CHEBI:30616"/>
    </ligand>
</feature>
<accession>A0ABM8IWI1</accession>
<dbReference type="EMBL" id="AP028907">
    <property type="protein sequence ID" value="BES80492.1"/>
    <property type="molecule type" value="Genomic_DNA"/>
</dbReference>
<dbReference type="Pfam" id="PF13207">
    <property type="entry name" value="AAA_17"/>
    <property type="match status" value="1"/>
</dbReference>
<proteinExistence type="inferred from homology"/>
<protein>
    <recommendedName>
        <fullName evidence="3">UPF0200 protein PABY_00590</fullName>
    </recommendedName>
</protein>
<dbReference type="GO" id="GO:0016301">
    <property type="term" value="F:kinase activity"/>
    <property type="evidence" value="ECO:0007669"/>
    <property type="project" value="UniProtKB-KW"/>
</dbReference>
<dbReference type="GeneID" id="89288084"/>
<dbReference type="InterPro" id="IPR022970">
    <property type="entry name" value="NTP_hydrolase-rel"/>
</dbReference>
<dbReference type="RefSeq" id="WP_338250786.1">
    <property type="nucleotide sequence ID" value="NZ_AP028907.1"/>
</dbReference>
<keyword evidence="1 3" id="KW-0547">Nucleotide-binding</keyword>
<keyword evidence="6" id="KW-1185">Reference proteome</keyword>
<name>A0ABM8IWI1_9CREN</name>
<reference evidence="5 6" key="1">
    <citation type="submission" date="2023-09" db="EMBL/GenBank/DDBJ databases">
        <title>Pyrofollis japonicus gen. nov. sp. nov., a novel member of the family Pyrodictiaceae isolated from the Iheya North hydrothermal field.</title>
        <authorList>
            <person name="Miyazaki U."/>
            <person name="Sanari M."/>
            <person name="Tame A."/>
            <person name="Kitajima M."/>
            <person name="Okamoto A."/>
            <person name="Sawayama S."/>
            <person name="Miyazaki J."/>
            <person name="Takai K."/>
            <person name="Nakagawa S."/>
        </authorList>
    </citation>
    <scope>NUCLEOTIDE SEQUENCE [LARGE SCALE GENOMIC DNA]</scope>
    <source>
        <strain evidence="5 6">AV2</strain>
    </source>
</reference>
<feature type="domain" description="AAA+ ATPase" evidence="4">
    <location>
        <begin position="5"/>
        <end position="131"/>
    </location>
</feature>
<dbReference type="InterPro" id="IPR027417">
    <property type="entry name" value="P-loop_NTPase"/>
</dbReference>
<keyword evidence="5" id="KW-0808">Transferase</keyword>
<dbReference type="Proteomes" id="UP001341135">
    <property type="component" value="Chromosome"/>
</dbReference>
<dbReference type="SUPFAM" id="SSF52540">
    <property type="entry name" value="P-loop containing nucleoside triphosphate hydrolases"/>
    <property type="match status" value="1"/>
</dbReference>
<dbReference type="HAMAP" id="MF_01111">
    <property type="entry name" value="UPF0200"/>
    <property type="match status" value="1"/>
</dbReference>
<evidence type="ECO:0000256" key="2">
    <source>
        <dbReference type="ARBA" id="ARBA00022840"/>
    </source>
</evidence>
<dbReference type="PANTHER" id="PTHR41930:SF1">
    <property type="entry name" value="DEPHOSPHO-COA KINASE"/>
    <property type="match status" value="1"/>
</dbReference>
<evidence type="ECO:0000259" key="4">
    <source>
        <dbReference type="SMART" id="SM00382"/>
    </source>
</evidence>
<organism evidence="5 6">
    <name type="scientific">Pyrodictium abyssi</name>
    <dbReference type="NCBI Taxonomy" id="54256"/>
    <lineage>
        <taxon>Archaea</taxon>
        <taxon>Thermoproteota</taxon>
        <taxon>Thermoprotei</taxon>
        <taxon>Desulfurococcales</taxon>
        <taxon>Pyrodictiaceae</taxon>
        <taxon>Pyrodictium</taxon>
    </lineage>
</organism>
<dbReference type="SMART" id="SM00382">
    <property type="entry name" value="AAA"/>
    <property type="match status" value="1"/>
</dbReference>
<dbReference type="Gene3D" id="3.40.50.300">
    <property type="entry name" value="P-loop containing nucleotide triphosphate hydrolases"/>
    <property type="match status" value="1"/>
</dbReference>
<sequence length="187" mass="21044">MEQQDRLIILVAGMPGSGKSMLSSVAREMGIPVYVMGDVIREEARRRGLEPTPSNLNMVARLLREEYGPAVVAERVAEKLARDTSRVVLVDGVRSLVEIEVFQRLGRVVIVAVHASPRTRFERLRRRGRPGDPVSWEEFRQRDMTELGFSLGSVIALADYMLVNEGTADEFRENARRLLERLIAGRG</sequence>
<evidence type="ECO:0000313" key="6">
    <source>
        <dbReference type="Proteomes" id="UP001341135"/>
    </source>
</evidence>
<keyword evidence="5" id="KW-0418">Kinase</keyword>
<evidence type="ECO:0000256" key="1">
    <source>
        <dbReference type="ARBA" id="ARBA00022741"/>
    </source>
</evidence>
<dbReference type="PANTHER" id="PTHR41930">
    <property type="entry name" value="UPF0200 PROTEIN MJ1399"/>
    <property type="match status" value="1"/>
</dbReference>
<dbReference type="InterPro" id="IPR003593">
    <property type="entry name" value="AAA+_ATPase"/>
</dbReference>
<evidence type="ECO:0000313" key="5">
    <source>
        <dbReference type="EMBL" id="BES80492.1"/>
    </source>
</evidence>
<gene>
    <name evidence="5" type="ORF">PABY_00590</name>
</gene>
<evidence type="ECO:0000256" key="3">
    <source>
        <dbReference type="HAMAP-Rule" id="MF_01111"/>
    </source>
</evidence>
<comment type="similarity">
    <text evidence="3">Belongs to the UPF0200 family.</text>
</comment>
<keyword evidence="2 3" id="KW-0067">ATP-binding</keyword>